<evidence type="ECO:0000256" key="1">
    <source>
        <dbReference type="SAM" id="MobiDB-lite"/>
    </source>
</evidence>
<protein>
    <submittedName>
        <fullName evidence="2">Uncharacterized protein</fullName>
    </submittedName>
</protein>
<sequence length="231" mass="24841">MKSAHHTLCDRSTGGNARYPQQRPGSRSINKSTAATSPRQPSPRQALPQRPTAPDPRGTAAQGTGATRHRLPIRPLPADLPPSAAAPACAGAMVLRFLFGTPAGDLGPRDSPPADSPSPTSQGGSGNGARADVARRAREVEYLLANLEKEGVEIDDKIASIIDDEVARIKAEAASCRRYWIPYWMTLAVPDLDVDRGADKVSGEEDELPVQAMKVFNQTYTLDMQYMVKPD</sequence>
<organism evidence="2 3">
    <name type="scientific">Panicum miliaceum</name>
    <name type="common">Proso millet</name>
    <name type="synonym">Broomcorn millet</name>
    <dbReference type="NCBI Taxonomy" id="4540"/>
    <lineage>
        <taxon>Eukaryota</taxon>
        <taxon>Viridiplantae</taxon>
        <taxon>Streptophyta</taxon>
        <taxon>Embryophyta</taxon>
        <taxon>Tracheophyta</taxon>
        <taxon>Spermatophyta</taxon>
        <taxon>Magnoliopsida</taxon>
        <taxon>Liliopsida</taxon>
        <taxon>Poales</taxon>
        <taxon>Poaceae</taxon>
        <taxon>PACMAD clade</taxon>
        <taxon>Panicoideae</taxon>
        <taxon>Panicodae</taxon>
        <taxon>Paniceae</taxon>
        <taxon>Panicinae</taxon>
        <taxon>Panicum</taxon>
        <taxon>Panicum sect. Panicum</taxon>
    </lineage>
</organism>
<reference evidence="3" key="1">
    <citation type="journal article" date="2019" name="Nat. Commun.">
        <title>The genome of broomcorn millet.</title>
        <authorList>
            <person name="Zou C."/>
            <person name="Miki D."/>
            <person name="Li D."/>
            <person name="Tang Q."/>
            <person name="Xiao L."/>
            <person name="Rajput S."/>
            <person name="Deng P."/>
            <person name="Jia W."/>
            <person name="Huang R."/>
            <person name="Zhang M."/>
            <person name="Sun Y."/>
            <person name="Hu J."/>
            <person name="Fu X."/>
            <person name="Schnable P.S."/>
            <person name="Li F."/>
            <person name="Zhang H."/>
            <person name="Feng B."/>
            <person name="Zhu X."/>
            <person name="Liu R."/>
            <person name="Schnable J.C."/>
            <person name="Zhu J.-K."/>
            <person name="Zhang H."/>
        </authorList>
    </citation>
    <scope>NUCLEOTIDE SEQUENCE [LARGE SCALE GENOMIC DNA]</scope>
</reference>
<feature type="region of interest" description="Disordered" evidence="1">
    <location>
        <begin position="1"/>
        <end position="79"/>
    </location>
</feature>
<gene>
    <name evidence="2" type="ORF">C2845_PM07G10260</name>
</gene>
<feature type="region of interest" description="Disordered" evidence="1">
    <location>
        <begin position="104"/>
        <end position="132"/>
    </location>
</feature>
<dbReference type="Proteomes" id="UP000275267">
    <property type="component" value="Unassembled WGS sequence"/>
</dbReference>
<keyword evidence="3" id="KW-1185">Reference proteome</keyword>
<dbReference type="EMBL" id="PQIB02000004">
    <property type="protein sequence ID" value="RLN24717.1"/>
    <property type="molecule type" value="Genomic_DNA"/>
</dbReference>
<evidence type="ECO:0000313" key="2">
    <source>
        <dbReference type="EMBL" id="RLN24717.1"/>
    </source>
</evidence>
<comment type="caution">
    <text evidence="2">The sequence shown here is derived from an EMBL/GenBank/DDBJ whole genome shotgun (WGS) entry which is preliminary data.</text>
</comment>
<evidence type="ECO:0000313" key="3">
    <source>
        <dbReference type="Proteomes" id="UP000275267"/>
    </source>
</evidence>
<dbReference type="AlphaFoldDB" id="A0A3L6SSZ1"/>
<name>A0A3L6SSZ1_PANMI</name>
<accession>A0A3L6SSZ1</accession>
<proteinExistence type="predicted"/>
<feature type="compositionally biased region" description="Polar residues" evidence="1">
    <location>
        <begin position="23"/>
        <end position="43"/>
    </location>
</feature>